<evidence type="ECO:0000313" key="3">
    <source>
        <dbReference type="Proteomes" id="UP000001351"/>
    </source>
</evidence>
<proteinExistence type="predicted"/>
<dbReference type="AlphaFoldDB" id="E3FR87"/>
<dbReference type="Proteomes" id="UP000001351">
    <property type="component" value="Chromosome"/>
</dbReference>
<feature type="region of interest" description="Disordered" evidence="1">
    <location>
        <begin position="103"/>
        <end position="122"/>
    </location>
</feature>
<dbReference type="EMBL" id="CP002271">
    <property type="protein sequence ID" value="ADO73306.1"/>
    <property type="molecule type" value="Genomic_DNA"/>
</dbReference>
<gene>
    <name evidence="2" type="ordered locus">STAUR_5536</name>
</gene>
<sequence>MTVTGNGRYHATIPFELLGEGGERIGRVEGTIDLQVRDGVYQVDTFENLFVRPIDQQLDEDGKEVLVFRAAPPPEGAPRSGDSAQERWGVSELSIITDGAILETTPGSQGDEVQSPTLPLPPPRDSTLPRHVDPEAAKFTQAAVDARIEQALKNQGMRPQGMRPFGTVTGMKGERARSTTRGWMGCCTQRGVGTSTPSSIWVLPG</sequence>
<organism evidence="2 3">
    <name type="scientific">Stigmatella aurantiaca (strain DW4/3-1)</name>
    <dbReference type="NCBI Taxonomy" id="378806"/>
    <lineage>
        <taxon>Bacteria</taxon>
        <taxon>Pseudomonadati</taxon>
        <taxon>Myxococcota</taxon>
        <taxon>Myxococcia</taxon>
        <taxon>Myxococcales</taxon>
        <taxon>Cystobacterineae</taxon>
        <taxon>Archangiaceae</taxon>
        <taxon>Stigmatella</taxon>
    </lineage>
</organism>
<name>E3FR87_STIAD</name>
<evidence type="ECO:0000313" key="2">
    <source>
        <dbReference type="EMBL" id="ADO73306.1"/>
    </source>
</evidence>
<reference evidence="2 3" key="1">
    <citation type="journal article" date="2011" name="Mol. Biol. Evol.">
        <title>Comparative genomic analysis of fruiting body formation in Myxococcales.</title>
        <authorList>
            <person name="Huntley S."/>
            <person name="Hamann N."/>
            <person name="Wegener-Feldbrugge S."/>
            <person name="Treuner-Lange A."/>
            <person name="Kube M."/>
            <person name="Reinhardt R."/>
            <person name="Klages S."/>
            <person name="Muller R."/>
            <person name="Ronning C.M."/>
            <person name="Nierman W.C."/>
            <person name="Sogaard-Andersen L."/>
        </authorList>
    </citation>
    <scope>NUCLEOTIDE SEQUENCE [LARGE SCALE GENOMIC DNA]</scope>
    <source>
        <strain evidence="2 3">DW4/3-1</strain>
    </source>
</reference>
<keyword evidence="3" id="KW-1185">Reference proteome</keyword>
<protein>
    <submittedName>
        <fullName evidence="2">Uncharacterized protein</fullName>
    </submittedName>
</protein>
<feature type="compositionally biased region" description="Polar residues" evidence="1">
    <location>
        <begin position="105"/>
        <end position="117"/>
    </location>
</feature>
<dbReference type="KEGG" id="sur:STAUR_5536"/>
<accession>E3FR87</accession>
<feature type="region of interest" description="Disordered" evidence="1">
    <location>
        <begin position="155"/>
        <end position="178"/>
    </location>
</feature>
<dbReference type="HOGENOM" id="CLU_1336846_0_0_7"/>
<evidence type="ECO:0000256" key="1">
    <source>
        <dbReference type="SAM" id="MobiDB-lite"/>
    </source>
</evidence>